<comment type="caution">
    <text evidence="1">The sequence shown here is derived from an EMBL/GenBank/DDBJ whole genome shotgun (WGS) entry which is preliminary data.</text>
</comment>
<gene>
    <name evidence="1" type="ORF">Goshw_020086</name>
</gene>
<keyword evidence="2" id="KW-1185">Reference proteome</keyword>
<protein>
    <submittedName>
        <fullName evidence="1">Uncharacterized protein</fullName>
    </submittedName>
</protein>
<accession>A0A7J9N059</accession>
<evidence type="ECO:0000313" key="2">
    <source>
        <dbReference type="Proteomes" id="UP000593576"/>
    </source>
</evidence>
<dbReference type="EMBL" id="JABFAF010264955">
    <property type="protein sequence ID" value="MBA0876436.1"/>
    <property type="molecule type" value="Genomic_DNA"/>
</dbReference>
<name>A0A7J9N059_GOSSC</name>
<dbReference type="AlphaFoldDB" id="A0A7J9N059"/>
<dbReference type="Proteomes" id="UP000593576">
    <property type="component" value="Unassembled WGS sequence"/>
</dbReference>
<sequence length="81" mass="9247">MHAPPSPLVENYLRKVGFWYMSTVGRGCKGPETYQCFDREVETRDAHIPSSMWGVHYHVGRCQYAIRIAGGRVPSHRVCPI</sequence>
<organism evidence="1 2">
    <name type="scientific">Gossypium schwendimanii</name>
    <name type="common">Cotton</name>
    <dbReference type="NCBI Taxonomy" id="34291"/>
    <lineage>
        <taxon>Eukaryota</taxon>
        <taxon>Viridiplantae</taxon>
        <taxon>Streptophyta</taxon>
        <taxon>Embryophyta</taxon>
        <taxon>Tracheophyta</taxon>
        <taxon>Spermatophyta</taxon>
        <taxon>Magnoliopsida</taxon>
        <taxon>eudicotyledons</taxon>
        <taxon>Gunneridae</taxon>
        <taxon>Pentapetalae</taxon>
        <taxon>rosids</taxon>
        <taxon>malvids</taxon>
        <taxon>Malvales</taxon>
        <taxon>Malvaceae</taxon>
        <taxon>Malvoideae</taxon>
        <taxon>Gossypium</taxon>
    </lineage>
</organism>
<proteinExistence type="predicted"/>
<reference evidence="1 2" key="1">
    <citation type="journal article" date="2019" name="Genome Biol. Evol.">
        <title>Insights into the evolution of the New World diploid cottons (Gossypium, subgenus Houzingenia) based on genome sequencing.</title>
        <authorList>
            <person name="Grover C.E."/>
            <person name="Arick M.A. 2nd"/>
            <person name="Thrash A."/>
            <person name="Conover J.L."/>
            <person name="Sanders W.S."/>
            <person name="Peterson D.G."/>
            <person name="Frelichowski J.E."/>
            <person name="Scheffler J.A."/>
            <person name="Scheffler B.E."/>
            <person name="Wendel J.F."/>
        </authorList>
    </citation>
    <scope>NUCLEOTIDE SEQUENCE [LARGE SCALE GENOMIC DNA]</scope>
    <source>
        <strain evidence="1">1</strain>
        <tissue evidence="1">Leaf</tissue>
    </source>
</reference>
<evidence type="ECO:0000313" key="1">
    <source>
        <dbReference type="EMBL" id="MBA0876436.1"/>
    </source>
</evidence>